<sequence length="34" mass="4119">MEMRWRKEEEKKEEKEYITVGKTMEKGKADGDEV</sequence>
<evidence type="ECO:0000313" key="1">
    <source>
        <dbReference type="EMBL" id="MPC93010.1"/>
    </source>
</evidence>
<keyword evidence="2" id="KW-1185">Reference proteome</keyword>
<protein>
    <submittedName>
        <fullName evidence="1">Uncharacterized protein</fullName>
    </submittedName>
</protein>
<evidence type="ECO:0000313" key="2">
    <source>
        <dbReference type="Proteomes" id="UP000324222"/>
    </source>
</evidence>
<dbReference type="AlphaFoldDB" id="A0A5B7J8D4"/>
<comment type="caution">
    <text evidence="1">The sequence shown here is derived from an EMBL/GenBank/DDBJ whole genome shotgun (WGS) entry which is preliminary data.</text>
</comment>
<gene>
    <name evidence="1" type="ORF">E2C01_088125</name>
</gene>
<proteinExistence type="predicted"/>
<organism evidence="1 2">
    <name type="scientific">Portunus trituberculatus</name>
    <name type="common">Swimming crab</name>
    <name type="synonym">Neptunus trituberculatus</name>
    <dbReference type="NCBI Taxonomy" id="210409"/>
    <lineage>
        <taxon>Eukaryota</taxon>
        <taxon>Metazoa</taxon>
        <taxon>Ecdysozoa</taxon>
        <taxon>Arthropoda</taxon>
        <taxon>Crustacea</taxon>
        <taxon>Multicrustacea</taxon>
        <taxon>Malacostraca</taxon>
        <taxon>Eumalacostraca</taxon>
        <taxon>Eucarida</taxon>
        <taxon>Decapoda</taxon>
        <taxon>Pleocyemata</taxon>
        <taxon>Brachyura</taxon>
        <taxon>Eubrachyura</taxon>
        <taxon>Portunoidea</taxon>
        <taxon>Portunidae</taxon>
        <taxon>Portuninae</taxon>
        <taxon>Portunus</taxon>
    </lineage>
</organism>
<dbReference type="Proteomes" id="UP000324222">
    <property type="component" value="Unassembled WGS sequence"/>
</dbReference>
<name>A0A5B7J8D4_PORTR</name>
<reference evidence="1 2" key="1">
    <citation type="submission" date="2019-05" db="EMBL/GenBank/DDBJ databases">
        <title>Another draft genome of Portunus trituberculatus and its Hox gene families provides insights of decapod evolution.</title>
        <authorList>
            <person name="Jeong J.-H."/>
            <person name="Song I."/>
            <person name="Kim S."/>
            <person name="Choi T."/>
            <person name="Kim D."/>
            <person name="Ryu S."/>
            <person name="Kim W."/>
        </authorList>
    </citation>
    <scope>NUCLEOTIDE SEQUENCE [LARGE SCALE GENOMIC DNA]</scope>
    <source>
        <tissue evidence="1">Muscle</tissue>
    </source>
</reference>
<dbReference type="EMBL" id="VSRR010093315">
    <property type="protein sequence ID" value="MPC93010.1"/>
    <property type="molecule type" value="Genomic_DNA"/>
</dbReference>
<accession>A0A5B7J8D4</accession>